<evidence type="ECO:0000313" key="1">
    <source>
        <dbReference type="EMBL" id="TEB22858.1"/>
    </source>
</evidence>
<keyword evidence="2" id="KW-1185">Reference proteome</keyword>
<proteinExistence type="predicted"/>
<gene>
    <name evidence="1" type="ORF">FA13DRAFT_1798447</name>
</gene>
<name>A0A4Y7SMI6_COPMI</name>
<sequence>MGGKPSAQRSAIQSVRNWSRDRQVARINDRDIAKCGNLAPLEGKIEGSGEVVIEGAPQADVSTKAPESRARFDASTEITSPQINLKSQGAVASSGGVAVSGDAEAKTDNRLEVLGCAHKVRVESLAVASSARDVNMTFSHTSHNYYISPQHEAGLSIPPDMISQSPHGPSISSTARELSSIYHEFGAALAELKTHTDDNHPAIGQKFQDLYERMGHLQSAIFQPTHISRMAATASAITAHWDSDARSAI</sequence>
<dbReference type="Proteomes" id="UP000298030">
    <property type="component" value="Unassembled WGS sequence"/>
</dbReference>
<comment type="caution">
    <text evidence="1">The sequence shown here is derived from an EMBL/GenBank/DDBJ whole genome shotgun (WGS) entry which is preliminary data.</text>
</comment>
<protein>
    <submittedName>
        <fullName evidence="1">Uncharacterized protein</fullName>
    </submittedName>
</protein>
<reference evidence="1 2" key="1">
    <citation type="journal article" date="2019" name="Nat. Ecol. Evol.">
        <title>Megaphylogeny resolves global patterns of mushroom evolution.</title>
        <authorList>
            <person name="Varga T."/>
            <person name="Krizsan K."/>
            <person name="Foldi C."/>
            <person name="Dima B."/>
            <person name="Sanchez-Garcia M."/>
            <person name="Sanchez-Ramirez S."/>
            <person name="Szollosi G.J."/>
            <person name="Szarkandi J.G."/>
            <person name="Papp V."/>
            <person name="Albert L."/>
            <person name="Andreopoulos W."/>
            <person name="Angelini C."/>
            <person name="Antonin V."/>
            <person name="Barry K.W."/>
            <person name="Bougher N.L."/>
            <person name="Buchanan P."/>
            <person name="Buyck B."/>
            <person name="Bense V."/>
            <person name="Catcheside P."/>
            <person name="Chovatia M."/>
            <person name="Cooper J."/>
            <person name="Damon W."/>
            <person name="Desjardin D."/>
            <person name="Finy P."/>
            <person name="Geml J."/>
            <person name="Haridas S."/>
            <person name="Hughes K."/>
            <person name="Justo A."/>
            <person name="Karasinski D."/>
            <person name="Kautmanova I."/>
            <person name="Kiss B."/>
            <person name="Kocsube S."/>
            <person name="Kotiranta H."/>
            <person name="LaButti K.M."/>
            <person name="Lechner B.E."/>
            <person name="Liimatainen K."/>
            <person name="Lipzen A."/>
            <person name="Lukacs Z."/>
            <person name="Mihaltcheva S."/>
            <person name="Morgado L.N."/>
            <person name="Niskanen T."/>
            <person name="Noordeloos M.E."/>
            <person name="Ohm R.A."/>
            <person name="Ortiz-Santana B."/>
            <person name="Ovrebo C."/>
            <person name="Racz N."/>
            <person name="Riley R."/>
            <person name="Savchenko A."/>
            <person name="Shiryaev A."/>
            <person name="Soop K."/>
            <person name="Spirin V."/>
            <person name="Szebenyi C."/>
            <person name="Tomsovsky M."/>
            <person name="Tulloss R.E."/>
            <person name="Uehling J."/>
            <person name="Grigoriev I.V."/>
            <person name="Vagvolgyi C."/>
            <person name="Papp T."/>
            <person name="Martin F.M."/>
            <person name="Miettinen O."/>
            <person name="Hibbett D.S."/>
            <person name="Nagy L.G."/>
        </authorList>
    </citation>
    <scope>NUCLEOTIDE SEQUENCE [LARGE SCALE GENOMIC DNA]</scope>
    <source>
        <strain evidence="1 2">FP101781</strain>
    </source>
</reference>
<dbReference type="EMBL" id="QPFP01000084">
    <property type="protein sequence ID" value="TEB22858.1"/>
    <property type="molecule type" value="Genomic_DNA"/>
</dbReference>
<dbReference type="AlphaFoldDB" id="A0A4Y7SMI6"/>
<accession>A0A4Y7SMI6</accession>
<organism evidence="1 2">
    <name type="scientific">Coprinellus micaceus</name>
    <name type="common">Glistening ink-cap mushroom</name>
    <name type="synonym">Coprinus micaceus</name>
    <dbReference type="NCBI Taxonomy" id="71717"/>
    <lineage>
        <taxon>Eukaryota</taxon>
        <taxon>Fungi</taxon>
        <taxon>Dikarya</taxon>
        <taxon>Basidiomycota</taxon>
        <taxon>Agaricomycotina</taxon>
        <taxon>Agaricomycetes</taxon>
        <taxon>Agaricomycetidae</taxon>
        <taxon>Agaricales</taxon>
        <taxon>Agaricineae</taxon>
        <taxon>Psathyrellaceae</taxon>
        <taxon>Coprinellus</taxon>
    </lineage>
</organism>
<evidence type="ECO:0000313" key="2">
    <source>
        <dbReference type="Proteomes" id="UP000298030"/>
    </source>
</evidence>